<dbReference type="Proteomes" id="UP001144096">
    <property type="component" value="Unassembled WGS sequence"/>
</dbReference>
<gene>
    <name evidence="1" type="ORF">M8542_47805</name>
</gene>
<organism evidence="1 2">
    <name type="scientific">Amycolatopsis iheyensis</name>
    <dbReference type="NCBI Taxonomy" id="2945988"/>
    <lineage>
        <taxon>Bacteria</taxon>
        <taxon>Bacillati</taxon>
        <taxon>Actinomycetota</taxon>
        <taxon>Actinomycetes</taxon>
        <taxon>Pseudonocardiales</taxon>
        <taxon>Pseudonocardiaceae</taxon>
        <taxon>Amycolatopsis</taxon>
    </lineage>
</organism>
<comment type="caution">
    <text evidence="1">The sequence shown here is derived from an EMBL/GenBank/DDBJ whole genome shotgun (WGS) entry which is preliminary data.</text>
</comment>
<dbReference type="EMBL" id="JAMXQV010000048">
    <property type="protein sequence ID" value="MCR6490534.1"/>
    <property type="molecule type" value="Genomic_DNA"/>
</dbReference>
<evidence type="ECO:0000313" key="1">
    <source>
        <dbReference type="EMBL" id="MCR6490534.1"/>
    </source>
</evidence>
<sequence>MTAAMAAISLAVLLTGCDTDDGNDTSATGNLLREYQPRYEAVRGVLDGFASRVPEASPTAPVCDRQVAPAFDLAGGARLGDPGNTELVMADQLATPEEALRAEASPADYTRFSVTPGYLTHGLGVSRLSSSMSPGELANFLGYSGSAAMVNAQDQPTRLKLLLDAGLGVRYLVAVRTVRYEPATPRPSGSVTVDAYVLDLAKGDIPCRFQATGASPGVMVYEQSRPGDLTQLVYEDIQNHLGIAVDDVLTRFNGQR</sequence>
<keyword evidence="2" id="KW-1185">Reference proteome</keyword>
<evidence type="ECO:0000313" key="2">
    <source>
        <dbReference type="Proteomes" id="UP001144096"/>
    </source>
</evidence>
<reference evidence="1" key="1">
    <citation type="submission" date="2022-06" db="EMBL/GenBank/DDBJ databases">
        <title>Amycolatopsis iheyaensis sp. nov., a new species of the genus Amycolatopsis isolated from soil in Iheya island, Japan.</title>
        <authorList>
            <person name="Ngamcharungchit C."/>
            <person name="Kanto H."/>
            <person name="Take A."/>
            <person name="Intra B."/>
            <person name="Matsumoto A."/>
            <person name="Panbangred W."/>
            <person name="Inahashi Y."/>
        </authorList>
    </citation>
    <scope>NUCLEOTIDE SEQUENCE</scope>
    <source>
        <strain evidence="1">OK19-0408</strain>
    </source>
</reference>
<accession>A0A9X2NP81</accession>
<proteinExistence type="predicted"/>
<protein>
    <submittedName>
        <fullName evidence="1">Uncharacterized protein</fullName>
    </submittedName>
</protein>
<dbReference type="AlphaFoldDB" id="A0A9X2NP81"/>
<dbReference type="RefSeq" id="WP_257927100.1">
    <property type="nucleotide sequence ID" value="NZ_JAMXQV010000048.1"/>
</dbReference>
<name>A0A9X2NP81_9PSEU</name>